<reference evidence="1 2" key="1">
    <citation type="submission" date="2019-04" db="EMBL/GenBank/DDBJ databases">
        <title>Friends and foes A comparative genomics study of 23 Aspergillus species from section Flavi.</title>
        <authorList>
            <consortium name="DOE Joint Genome Institute"/>
            <person name="Kjaerbolling I."/>
            <person name="Vesth T."/>
            <person name="Frisvad J.C."/>
            <person name="Nybo J.L."/>
            <person name="Theobald S."/>
            <person name="Kildgaard S."/>
            <person name="Isbrandt T."/>
            <person name="Kuo A."/>
            <person name="Sato A."/>
            <person name="Lyhne E.K."/>
            <person name="Kogle M.E."/>
            <person name="Wiebenga A."/>
            <person name="Kun R.S."/>
            <person name="Lubbers R.J."/>
            <person name="Makela M.R."/>
            <person name="Barry K."/>
            <person name="Chovatia M."/>
            <person name="Clum A."/>
            <person name="Daum C."/>
            <person name="Haridas S."/>
            <person name="He G."/>
            <person name="LaButti K."/>
            <person name="Lipzen A."/>
            <person name="Mondo S."/>
            <person name="Riley R."/>
            <person name="Salamov A."/>
            <person name="Simmons B.A."/>
            <person name="Magnuson J.K."/>
            <person name="Henrissat B."/>
            <person name="Mortensen U.H."/>
            <person name="Larsen T.O."/>
            <person name="Devries R.P."/>
            <person name="Grigoriev I.V."/>
            <person name="Machida M."/>
            <person name="Baker S.E."/>
            <person name="Andersen M.R."/>
        </authorList>
    </citation>
    <scope>NUCLEOTIDE SEQUENCE [LARGE SCALE GENOMIC DNA]</scope>
    <source>
        <strain evidence="1 2">CBS 151.66</strain>
    </source>
</reference>
<evidence type="ECO:0000313" key="1">
    <source>
        <dbReference type="EMBL" id="KAB8067567.1"/>
    </source>
</evidence>
<dbReference type="InterPro" id="IPR008949">
    <property type="entry name" value="Isoprenoid_synthase_dom_sf"/>
</dbReference>
<sequence>MAINPAKAQEATATPVELSPVDSIHLPDLFVSFLSQEPDPHSSLEAVRREGEEWFAKLFNLTDAERIKHLRLDYPYSASIWAQSASEADFRTVADWDSWAMFDDDSSNRDRDYAVKEAKVVMDIMEGIHDHKKDAEEPATISALRYMLRDVWERIVKGSTPATHQRIKSAVGYYCQGAISLAKLQPGEAENDLQQLIKLRRRSIGAAPRLPLAEFALKIRLPDKFFQSQVAQRLQDSVCDLVFL</sequence>
<keyword evidence="2" id="KW-1185">Reference proteome</keyword>
<dbReference type="Pfam" id="PF19086">
    <property type="entry name" value="Terpene_syn_C_2"/>
    <property type="match status" value="1"/>
</dbReference>
<dbReference type="SUPFAM" id="SSF48576">
    <property type="entry name" value="Terpenoid synthases"/>
    <property type="match status" value="1"/>
</dbReference>
<dbReference type="Proteomes" id="UP000326565">
    <property type="component" value="Unassembled WGS sequence"/>
</dbReference>
<evidence type="ECO:0000313" key="2">
    <source>
        <dbReference type="Proteomes" id="UP000326565"/>
    </source>
</evidence>
<proteinExistence type="predicted"/>
<gene>
    <name evidence="1" type="ORF">BDV29DRAFT_163231</name>
</gene>
<dbReference type="Gene3D" id="1.10.600.10">
    <property type="entry name" value="Farnesyl Diphosphate Synthase"/>
    <property type="match status" value="1"/>
</dbReference>
<protein>
    <recommendedName>
        <fullName evidence="3">Isoprenoid synthase domain-containing protein</fullName>
    </recommendedName>
</protein>
<accession>A0A5N5WIU4</accession>
<evidence type="ECO:0008006" key="3">
    <source>
        <dbReference type="Google" id="ProtNLM"/>
    </source>
</evidence>
<dbReference type="OrthoDB" id="4467523at2759"/>
<dbReference type="EMBL" id="ML732469">
    <property type="protein sequence ID" value="KAB8067567.1"/>
    <property type="molecule type" value="Genomic_DNA"/>
</dbReference>
<dbReference type="AlphaFoldDB" id="A0A5N5WIU4"/>
<name>A0A5N5WIU4_9EURO</name>
<organism evidence="1 2">
    <name type="scientific">Aspergillus leporis</name>
    <dbReference type="NCBI Taxonomy" id="41062"/>
    <lineage>
        <taxon>Eukaryota</taxon>
        <taxon>Fungi</taxon>
        <taxon>Dikarya</taxon>
        <taxon>Ascomycota</taxon>
        <taxon>Pezizomycotina</taxon>
        <taxon>Eurotiomycetes</taxon>
        <taxon>Eurotiomycetidae</taxon>
        <taxon>Eurotiales</taxon>
        <taxon>Aspergillaceae</taxon>
        <taxon>Aspergillus</taxon>
        <taxon>Aspergillus subgen. Circumdati</taxon>
    </lineage>
</organism>